<dbReference type="AlphaFoldDB" id="D5EL48"/>
<dbReference type="Pfam" id="PF06945">
    <property type="entry name" value="DUF1289"/>
    <property type="match status" value="1"/>
</dbReference>
<evidence type="ECO:0008006" key="4">
    <source>
        <dbReference type="Google" id="ProtNLM"/>
    </source>
</evidence>
<dbReference type="RefSeq" id="WP_013041876.1">
    <property type="nucleotide sequence ID" value="NC_014008.1"/>
</dbReference>
<dbReference type="HOGENOM" id="CLU_162538_4_2_0"/>
<dbReference type="PANTHER" id="PTHR35175:SF2">
    <property type="entry name" value="DUF1289 DOMAIN-CONTAINING PROTEIN"/>
    <property type="match status" value="1"/>
</dbReference>
<evidence type="ECO:0000313" key="3">
    <source>
        <dbReference type="Proteomes" id="UP000000925"/>
    </source>
</evidence>
<dbReference type="EMBL" id="CP001998">
    <property type="protein sequence ID" value="ADE53150.1"/>
    <property type="molecule type" value="Genomic_DNA"/>
</dbReference>
<keyword evidence="3" id="KW-1185">Reference proteome</keyword>
<reference evidence="2 3" key="1">
    <citation type="journal article" date="2010" name="Stand. Genomic Sci.">
        <title>Complete genome sequence of Coraliomargarita akajimensis type strain (04OKA010-24).</title>
        <authorList>
            <person name="Mavromatis K."/>
            <person name="Abt B."/>
            <person name="Brambilla E."/>
            <person name="Lapidus A."/>
            <person name="Copeland A."/>
            <person name="Deshpande S."/>
            <person name="Nolan M."/>
            <person name="Lucas S."/>
            <person name="Tice H."/>
            <person name="Cheng J.F."/>
            <person name="Han C."/>
            <person name="Detter J.C."/>
            <person name="Woyke T."/>
            <person name="Goodwin L."/>
            <person name="Pitluck S."/>
            <person name="Held B."/>
            <person name="Brettin T."/>
            <person name="Tapia R."/>
            <person name="Ivanova N."/>
            <person name="Mikhailova N."/>
            <person name="Pati A."/>
            <person name="Liolios K."/>
            <person name="Chen A."/>
            <person name="Palaniappan K."/>
            <person name="Land M."/>
            <person name="Hauser L."/>
            <person name="Chang Y.J."/>
            <person name="Jeffries C.D."/>
            <person name="Rohde M."/>
            <person name="Goker M."/>
            <person name="Bristow J."/>
            <person name="Eisen J.A."/>
            <person name="Markowitz V."/>
            <person name="Hugenholtz P."/>
            <person name="Klenk H.P."/>
            <person name="Kyrpides N.C."/>
        </authorList>
    </citation>
    <scope>NUCLEOTIDE SEQUENCE [LARGE SCALE GENOMIC DNA]</scope>
    <source>
        <strain evidence="3">DSM 45221 / IAM 15411 / JCM 23193 / KCTC 12865</strain>
    </source>
</reference>
<protein>
    <recommendedName>
        <fullName evidence="4">Fe-S protein</fullName>
    </recommendedName>
</protein>
<dbReference type="OrthoDB" id="9811423at2"/>
<gene>
    <name evidence="2" type="ordered locus">Caka_0121</name>
</gene>
<dbReference type="InterPro" id="IPR010710">
    <property type="entry name" value="DUF1289"/>
</dbReference>
<accession>D5EL48</accession>
<name>D5EL48_CORAD</name>
<dbReference type="Proteomes" id="UP000000925">
    <property type="component" value="Chromosome"/>
</dbReference>
<evidence type="ECO:0000256" key="1">
    <source>
        <dbReference type="SAM" id="MobiDB-lite"/>
    </source>
</evidence>
<dbReference type="eggNOG" id="COG3313">
    <property type="taxonomic scope" value="Bacteria"/>
</dbReference>
<organism evidence="2 3">
    <name type="scientific">Coraliomargarita akajimensis (strain DSM 45221 / IAM 15411 / JCM 23193 / KCTC 12865 / 04OKA010-24)</name>
    <dbReference type="NCBI Taxonomy" id="583355"/>
    <lineage>
        <taxon>Bacteria</taxon>
        <taxon>Pseudomonadati</taxon>
        <taxon>Verrucomicrobiota</taxon>
        <taxon>Opitutia</taxon>
        <taxon>Puniceicoccales</taxon>
        <taxon>Coraliomargaritaceae</taxon>
        <taxon>Coraliomargarita</taxon>
    </lineage>
</organism>
<proteinExistence type="predicted"/>
<evidence type="ECO:0000313" key="2">
    <source>
        <dbReference type="EMBL" id="ADE53150.1"/>
    </source>
</evidence>
<dbReference type="PANTHER" id="PTHR35175">
    <property type="entry name" value="DUF1289 DOMAIN-CONTAINING PROTEIN"/>
    <property type="match status" value="1"/>
</dbReference>
<feature type="region of interest" description="Disordered" evidence="1">
    <location>
        <begin position="53"/>
        <end position="72"/>
    </location>
</feature>
<sequence length="72" mass="8035">MSLEPQSSDPVASPCTDDCVLNAEKICMGCYRHIDEIVDWRHKPDSVKREILQNCTDRRAQSSQSAKKGGKA</sequence>
<dbReference type="KEGG" id="caa:Caka_0121"/>